<accession>A0A021VMG4</accession>
<feature type="compositionally biased region" description="Pro residues" evidence="1">
    <location>
        <begin position="235"/>
        <end position="248"/>
    </location>
</feature>
<evidence type="ECO:0000313" key="3">
    <source>
        <dbReference type="EMBL" id="EYR62283.1"/>
    </source>
</evidence>
<proteinExistence type="predicted"/>
<reference evidence="3 4" key="1">
    <citation type="submission" date="2014-01" db="EMBL/GenBank/DDBJ databases">
        <title>Actinotalea ferrariae CF5-4.</title>
        <authorList>
            <person name="Chen F."/>
            <person name="Li Y."/>
            <person name="Wang G."/>
        </authorList>
    </citation>
    <scope>NUCLEOTIDE SEQUENCE [LARGE SCALE GENOMIC DNA]</scope>
    <source>
        <strain evidence="3 4">CF5-4</strain>
    </source>
</reference>
<feature type="region of interest" description="Disordered" evidence="1">
    <location>
        <begin position="227"/>
        <end position="279"/>
    </location>
</feature>
<dbReference type="AlphaFoldDB" id="A0A021VMG4"/>
<dbReference type="EMBL" id="AXCW01000278">
    <property type="protein sequence ID" value="EYR62283.1"/>
    <property type="molecule type" value="Genomic_DNA"/>
</dbReference>
<dbReference type="Proteomes" id="UP000019753">
    <property type="component" value="Unassembled WGS sequence"/>
</dbReference>
<keyword evidence="4" id="KW-1185">Reference proteome</keyword>
<gene>
    <name evidence="3" type="ORF">N866_09930</name>
</gene>
<feature type="transmembrane region" description="Helical" evidence="2">
    <location>
        <begin position="6"/>
        <end position="25"/>
    </location>
</feature>
<organism evidence="3 4">
    <name type="scientific">Actinotalea ferrariae CF5-4</name>
    <dbReference type="NCBI Taxonomy" id="948458"/>
    <lineage>
        <taxon>Bacteria</taxon>
        <taxon>Bacillati</taxon>
        <taxon>Actinomycetota</taxon>
        <taxon>Actinomycetes</taxon>
        <taxon>Micrococcales</taxon>
        <taxon>Cellulomonadaceae</taxon>
        <taxon>Actinotalea</taxon>
    </lineage>
</organism>
<keyword evidence="2" id="KW-0472">Membrane</keyword>
<dbReference type="OrthoDB" id="3429251at2"/>
<sequence length="279" mass="29885">MEPDVLGVLLPYLAVPAVLVAGWWFHRRRQEAVRAWAAGVGWQVVGTDPSLVHRWRGRPFGTGGSRRVSELVVGRFAGRPAMSFCYRYTTGSGKNRSTVTHHVVALGLPTYLPTVELTPDGLGAKVAKAFGGQDIAFESEDFNRVWRVTAPDPRFAHAVVHPRLMERLLRPDAAGLSLRVEGTDVLCWSLGTPRLEAVGPRLQVLTALVEQVPRFVWLDHGYDPDAAPDVTATAPAPPAGPPPRPAPLPARHAPAPPAATTAPPAPAPAPPAPGGEPWT</sequence>
<feature type="compositionally biased region" description="Pro residues" evidence="1">
    <location>
        <begin position="263"/>
        <end position="279"/>
    </location>
</feature>
<name>A0A021VMG4_9CELL</name>
<evidence type="ECO:0000256" key="1">
    <source>
        <dbReference type="SAM" id="MobiDB-lite"/>
    </source>
</evidence>
<protein>
    <recommendedName>
        <fullName evidence="5">DUF3137 domain-containing protein</fullName>
    </recommendedName>
</protein>
<comment type="caution">
    <text evidence="3">The sequence shown here is derived from an EMBL/GenBank/DDBJ whole genome shotgun (WGS) entry which is preliminary data.</text>
</comment>
<feature type="compositionally biased region" description="Low complexity" evidence="1">
    <location>
        <begin position="249"/>
        <end position="262"/>
    </location>
</feature>
<keyword evidence="2" id="KW-1133">Transmembrane helix</keyword>
<evidence type="ECO:0008006" key="5">
    <source>
        <dbReference type="Google" id="ProtNLM"/>
    </source>
</evidence>
<dbReference type="RefSeq" id="WP_034228298.1">
    <property type="nucleotide sequence ID" value="NZ_AXCW01000278.1"/>
</dbReference>
<evidence type="ECO:0000256" key="2">
    <source>
        <dbReference type="SAM" id="Phobius"/>
    </source>
</evidence>
<evidence type="ECO:0000313" key="4">
    <source>
        <dbReference type="Proteomes" id="UP000019753"/>
    </source>
</evidence>
<keyword evidence="2" id="KW-0812">Transmembrane</keyword>